<dbReference type="EMBL" id="UYRU01088089">
    <property type="protein sequence ID" value="VDN36009.1"/>
    <property type="molecule type" value="Genomic_DNA"/>
</dbReference>
<dbReference type="PANTHER" id="PTHR22753:SF14">
    <property type="entry name" value="MONOACYLGLYCEROL_DIACYLGLYCEROL O-ACYLTRANSFERASE"/>
    <property type="match status" value="1"/>
</dbReference>
<name>A0A3P7R457_DIBLA</name>
<dbReference type="OrthoDB" id="44277at2759"/>
<feature type="region of interest" description="Disordered" evidence="1">
    <location>
        <begin position="1"/>
        <end position="21"/>
    </location>
</feature>
<organism evidence="2 3">
    <name type="scientific">Dibothriocephalus latus</name>
    <name type="common">Fish tapeworm</name>
    <name type="synonym">Diphyllobothrium latum</name>
    <dbReference type="NCBI Taxonomy" id="60516"/>
    <lineage>
        <taxon>Eukaryota</taxon>
        <taxon>Metazoa</taxon>
        <taxon>Spiralia</taxon>
        <taxon>Lophotrochozoa</taxon>
        <taxon>Platyhelminthes</taxon>
        <taxon>Cestoda</taxon>
        <taxon>Eucestoda</taxon>
        <taxon>Diphyllobothriidea</taxon>
        <taxon>Diphyllobothriidae</taxon>
        <taxon>Dibothriocephalus</taxon>
    </lineage>
</organism>
<keyword evidence="3" id="KW-1185">Reference proteome</keyword>
<evidence type="ECO:0000256" key="1">
    <source>
        <dbReference type="SAM" id="MobiDB-lite"/>
    </source>
</evidence>
<sequence length="99" mass="11270">MDEENNSACDSESSTSPNRGEVLLISPGGVREALFADEYYSIVWGKRRGFARVAILANQPIYPVFTENVREAIRVVQFGKRKFLLFYPTHAFSFRPISH</sequence>
<evidence type="ECO:0000313" key="2">
    <source>
        <dbReference type="EMBL" id="VDN36009.1"/>
    </source>
</evidence>
<protein>
    <submittedName>
        <fullName evidence="2">Uncharacterized protein</fullName>
    </submittedName>
</protein>
<dbReference type="AlphaFoldDB" id="A0A3P7R457"/>
<evidence type="ECO:0000313" key="3">
    <source>
        <dbReference type="Proteomes" id="UP000281553"/>
    </source>
</evidence>
<reference evidence="2 3" key="1">
    <citation type="submission" date="2018-11" db="EMBL/GenBank/DDBJ databases">
        <authorList>
            <consortium name="Pathogen Informatics"/>
        </authorList>
    </citation>
    <scope>NUCLEOTIDE SEQUENCE [LARGE SCALE GENOMIC DNA]</scope>
</reference>
<dbReference type="Proteomes" id="UP000281553">
    <property type="component" value="Unassembled WGS sequence"/>
</dbReference>
<dbReference type="PANTHER" id="PTHR22753">
    <property type="entry name" value="TRANSMEMBRANE PROTEIN 68"/>
    <property type="match status" value="1"/>
</dbReference>
<gene>
    <name evidence="2" type="ORF">DILT_LOCUS16918</name>
</gene>
<proteinExistence type="predicted"/>
<dbReference type="GO" id="GO:0016020">
    <property type="term" value="C:membrane"/>
    <property type="evidence" value="ECO:0007669"/>
    <property type="project" value="TreeGrafter"/>
</dbReference>
<accession>A0A3P7R457</accession>
<feature type="compositionally biased region" description="Polar residues" evidence="1">
    <location>
        <begin position="1"/>
        <end position="18"/>
    </location>
</feature>